<organism evidence="2 3">
    <name type="scientific">Rangifer tarandus platyrhynchus</name>
    <name type="common">Svalbard reindeer</name>
    <dbReference type="NCBI Taxonomy" id="3082113"/>
    <lineage>
        <taxon>Eukaryota</taxon>
        <taxon>Metazoa</taxon>
        <taxon>Chordata</taxon>
        <taxon>Craniata</taxon>
        <taxon>Vertebrata</taxon>
        <taxon>Euteleostomi</taxon>
        <taxon>Mammalia</taxon>
        <taxon>Eutheria</taxon>
        <taxon>Laurasiatheria</taxon>
        <taxon>Artiodactyla</taxon>
        <taxon>Ruminantia</taxon>
        <taxon>Pecora</taxon>
        <taxon>Cervidae</taxon>
        <taxon>Odocoileinae</taxon>
        <taxon>Rangifer</taxon>
    </lineage>
</organism>
<name>A0ABN8ZCK4_RANTA</name>
<sequence>MSGLDGSTDSTDMNLSKLQESVQDREAWCAAVRGVAELDTAEQLTNTATNQESGGASASQDSASSLPLSPSRSFSVLLRHSVRHHISLPPSHLAIEKLRAKFSIQC</sequence>
<dbReference type="EMBL" id="OX459966">
    <property type="protein sequence ID" value="CAI9171459.1"/>
    <property type="molecule type" value="Genomic_DNA"/>
</dbReference>
<keyword evidence="3" id="KW-1185">Reference proteome</keyword>
<accession>A0ABN8ZCK4</accession>
<evidence type="ECO:0000256" key="1">
    <source>
        <dbReference type="SAM" id="MobiDB-lite"/>
    </source>
</evidence>
<evidence type="ECO:0000313" key="3">
    <source>
        <dbReference type="Proteomes" id="UP001176941"/>
    </source>
</evidence>
<evidence type="ECO:0000313" key="2">
    <source>
        <dbReference type="EMBL" id="CAI9171459.1"/>
    </source>
</evidence>
<proteinExistence type="predicted"/>
<protein>
    <submittedName>
        <fullName evidence="2">Uncharacterized protein</fullName>
    </submittedName>
</protein>
<feature type="compositionally biased region" description="Polar residues" evidence="1">
    <location>
        <begin position="43"/>
        <end position="52"/>
    </location>
</feature>
<gene>
    <name evidence="2" type="ORF">MRATA1EN1_LOCUS20421</name>
</gene>
<reference evidence="2" key="1">
    <citation type="submission" date="2023-04" db="EMBL/GenBank/DDBJ databases">
        <authorList>
            <consortium name="ELIXIR-Norway"/>
        </authorList>
    </citation>
    <scope>NUCLEOTIDE SEQUENCE [LARGE SCALE GENOMIC DNA]</scope>
</reference>
<dbReference type="Proteomes" id="UP001176941">
    <property type="component" value="Chromosome 30"/>
</dbReference>
<feature type="compositionally biased region" description="Low complexity" evidence="1">
    <location>
        <begin position="53"/>
        <end position="70"/>
    </location>
</feature>
<feature type="region of interest" description="Disordered" evidence="1">
    <location>
        <begin position="43"/>
        <end position="70"/>
    </location>
</feature>